<dbReference type="InterPro" id="IPR036052">
    <property type="entry name" value="TrpB-like_PALP_sf"/>
</dbReference>
<accession>A0ABR1NN17</accession>
<dbReference type="CDD" id="cd00640">
    <property type="entry name" value="Trp-synth-beta_II"/>
    <property type="match status" value="1"/>
</dbReference>
<dbReference type="PANTHER" id="PTHR42937:SF1">
    <property type="entry name" value="DIAMINOPROPIONATE AMMONIA-LYASE"/>
    <property type="match status" value="1"/>
</dbReference>
<feature type="transmembrane region" description="Helical" evidence="1">
    <location>
        <begin position="235"/>
        <end position="256"/>
    </location>
</feature>
<keyword evidence="1" id="KW-0472">Membrane</keyword>
<dbReference type="InterPro" id="IPR001926">
    <property type="entry name" value="TrpB-like_PALP"/>
</dbReference>
<dbReference type="EMBL" id="JAKNSF020000191">
    <property type="protein sequence ID" value="KAK7708166.1"/>
    <property type="molecule type" value="Genomic_DNA"/>
</dbReference>
<name>A0ABR1NN17_DIAER</name>
<gene>
    <name evidence="3" type="ORF">SLS63_013580</name>
</gene>
<evidence type="ECO:0000259" key="2">
    <source>
        <dbReference type="Pfam" id="PF00291"/>
    </source>
</evidence>
<keyword evidence="4" id="KW-1185">Reference proteome</keyword>
<evidence type="ECO:0000313" key="4">
    <source>
        <dbReference type="Proteomes" id="UP001430848"/>
    </source>
</evidence>
<dbReference type="SUPFAM" id="SSF53686">
    <property type="entry name" value="Tryptophan synthase beta subunit-like PLP-dependent enzymes"/>
    <property type="match status" value="1"/>
</dbReference>
<proteinExistence type="predicted"/>
<keyword evidence="1" id="KW-1133">Transmembrane helix</keyword>
<feature type="domain" description="Tryptophan synthase beta chain-like PALP" evidence="2">
    <location>
        <begin position="44"/>
        <end position="377"/>
    </location>
</feature>
<organism evidence="3 4">
    <name type="scientific">Diaporthe eres</name>
    <name type="common">Phomopsis oblonga</name>
    <dbReference type="NCBI Taxonomy" id="83184"/>
    <lineage>
        <taxon>Eukaryota</taxon>
        <taxon>Fungi</taxon>
        <taxon>Dikarya</taxon>
        <taxon>Ascomycota</taxon>
        <taxon>Pezizomycotina</taxon>
        <taxon>Sordariomycetes</taxon>
        <taxon>Sordariomycetidae</taxon>
        <taxon>Diaporthales</taxon>
        <taxon>Diaporthaceae</taxon>
        <taxon>Diaporthe</taxon>
        <taxon>Diaporthe eres species complex</taxon>
    </lineage>
</organism>
<dbReference type="Gene3D" id="3.40.50.1100">
    <property type="match status" value="3"/>
</dbReference>
<evidence type="ECO:0000313" key="3">
    <source>
        <dbReference type="EMBL" id="KAK7708166.1"/>
    </source>
</evidence>
<dbReference type="PANTHER" id="PTHR42937">
    <property type="match status" value="1"/>
</dbReference>
<comment type="caution">
    <text evidence="3">The sequence shown here is derived from an EMBL/GenBank/DDBJ whole genome shotgun (WGS) entry which is preliminary data.</text>
</comment>
<dbReference type="NCBIfam" id="NF006058">
    <property type="entry name" value="PRK08206.1"/>
    <property type="match status" value="1"/>
</dbReference>
<protein>
    <recommendedName>
        <fullName evidence="2">Tryptophan synthase beta chain-like PALP domain-containing protein</fullName>
    </recommendedName>
</protein>
<reference evidence="3 4" key="1">
    <citation type="submission" date="2024-02" db="EMBL/GenBank/DDBJ databases">
        <title>De novo assembly and annotation of 12 fungi associated with fruit tree decline syndrome in Ontario, Canada.</title>
        <authorList>
            <person name="Sulman M."/>
            <person name="Ellouze W."/>
            <person name="Ilyukhin E."/>
        </authorList>
    </citation>
    <scope>NUCLEOTIDE SEQUENCE [LARGE SCALE GENOMIC DNA]</scope>
    <source>
        <strain evidence="3 4">M169</strain>
    </source>
</reference>
<dbReference type="Pfam" id="PF00291">
    <property type="entry name" value="PALP"/>
    <property type="match status" value="1"/>
</dbReference>
<dbReference type="Proteomes" id="UP001430848">
    <property type="component" value="Unassembled WGS sequence"/>
</dbReference>
<sequence length="428" mass="47114">MTIVNYCHHYSTRRLSKAAEEAAVNCVSNLSNWTTAVQEIQTWPEYEPQPLRSLPRLAKTLGLGHIYVKDESRRFGTKLGSFKALGAPFAVYRILADEVQRQTGVRPSSAELRTSKYHHITQQVTVCVATDGNQGRGLAYGAKAFGCRCVDYIHSHVSPDRARAMMDFGAIVIRIDGEYEASVERAKEDARMNGWHFVSSTSWTDFDHGIPQDVMNAYMVTAEEALSMLPSLETITHVFVCGGVGSIAAAIFMGFYKRFCETQAVESTVALPRYVVVEPNEADCLFQSAKAGQISLSEGTLQSLMAGLACRSPSPAAWKILDWLASDFVAVPDSVAIDGMRALAEGKHGDIPVVCGESSAATMGVLLKAGRDKTLRERLGLNEDSRCVIFGLEGATDPNIYQRLVGKSAEEVFRAQDQFFRQQKLRQH</sequence>
<keyword evidence="1" id="KW-0812">Transmembrane</keyword>
<evidence type="ECO:0000256" key="1">
    <source>
        <dbReference type="SAM" id="Phobius"/>
    </source>
</evidence>